<sequence>MHAQLVPSKFDMIQKLIDVVPSLPLQQSFKSITNQEIEALRIYELSFATKTSEQEFISILTSTFFTSLVIVPWDMMKRSAIFRTFLNKPELLDDVKAIAIDHVDVEVKRPWESYNKATLIRSFPKLDLVKLIIREEKMECGGLNEDFEFVGTEDGTGTYTKNMGGFQTEFL</sequence>
<proteinExistence type="predicted"/>
<dbReference type="AlphaFoldDB" id="A0A5M9JQI8"/>
<dbReference type="Proteomes" id="UP000322873">
    <property type="component" value="Unassembled WGS sequence"/>
</dbReference>
<dbReference type="VEuPathDB" id="FungiDB:MFRU_011g02600"/>
<keyword evidence="2" id="KW-1185">Reference proteome</keyword>
<evidence type="ECO:0000313" key="2">
    <source>
        <dbReference type="Proteomes" id="UP000322873"/>
    </source>
</evidence>
<protein>
    <submittedName>
        <fullName evidence="1">Uncharacterized protein</fullName>
    </submittedName>
</protein>
<gene>
    <name evidence="1" type="ORF">EYC84_000071</name>
</gene>
<reference evidence="1 2" key="1">
    <citation type="submission" date="2019-06" db="EMBL/GenBank/DDBJ databases">
        <title>Genome Sequence of the Brown Rot Fungal Pathogen Monilinia fructicola.</title>
        <authorList>
            <person name="De Miccolis Angelini R.M."/>
            <person name="Landi L."/>
            <person name="Abate D."/>
            <person name="Pollastro S."/>
            <person name="Romanazzi G."/>
            <person name="Faretra F."/>
        </authorList>
    </citation>
    <scope>NUCLEOTIDE SEQUENCE [LARGE SCALE GENOMIC DNA]</scope>
    <source>
        <strain evidence="1 2">Mfrc123</strain>
    </source>
</reference>
<name>A0A5M9JQI8_MONFR</name>
<dbReference type="EMBL" id="VICG01000006">
    <property type="protein sequence ID" value="KAA8570673.1"/>
    <property type="molecule type" value="Genomic_DNA"/>
</dbReference>
<comment type="caution">
    <text evidence="1">The sequence shown here is derived from an EMBL/GenBank/DDBJ whole genome shotgun (WGS) entry which is preliminary data.</text>
</comment>
<evidence type="ECO:0000313" key="1">
    <source>
        <dbReference type="EMBL" id="KAA8570673.1"/>
    </source>
</evidence>
<accession>A0A5M9JQI8</accession>
<organism evidence="1 2">
    <name type="scientific">Monilinia fructicola</name>
    <name type="common">Brown rot fungus</name>
    <name type="synonym">Ciboria fructicola</name>
    <dbReference type="NCBI Taxonomy" id="38448"/>
    <lineage>
        <taxon>Eukaryota</taxon>
        <taxon>Fungi</taxon>
        <taxon>Dikarya</taxon>
        <taxon>Ascomycota</taxon>
        <taxon>Pezizomycotina</taxon>
        <taxon>Leotiomycetes</taxon>
        <taxon>Helotiales</taxon>
        <taxon>Sclerotiniaceae</taxon>
        <taxon>Monilinia</taxon>
    </lineage>
</organism>